<evidence type="ECO:0000313" key="2">
    <source>
        <dbReference type="Proteomes" id="UP001500841"/>
    </source>
</evidence>
<name>A0ABP7WIR5_9SPHI</name>
<keyword evidence="2" id="KW-1185">Reference proteome</keyword>
<dbReference type="Proteomes" id="UP001500841">
    <property type="component" value="Unassembled WGS sequence"/>
</dbReference>
<dbReference type="RefSeq" id="WP_345101285.1">
    <property type="nucleotide sequence ID" value="NZ_BAABCV010000003.1"/>
</dbReference>
<dbReference type="EMBL" id="BAABCV010000003">
    <property type="protein sequence ID" value="GAA4089904.1"/>
    <property type="molecule type" value="Genomic_DNA"/>
</dbReference>
<dbReference type="Pfam" id="PF13384">
    <property type="entry name" value="HTH_23"/>
    <property type="match status" value="1"/>
</dbReference>
<accession>A0ABP7WIR5</accession>
<gene>
    <name evidence="1" type="ORF">GCM10022392_09200</name>
</gene>
<dbReference type="InterPro" id="IPR027417">
    <property type="entry name" value="P-loop_NTPase"/>
</dbReference>
<dbReference type="SUPFAM" id="SSF52540">
    <property type="entry name" value="P-loop containing nucleoside triphosphate hydrolases"/>
    <property type="match status" value="1"/>
</dbReference>
<comment type="caution">
    <text evidence="1">The sequence shown here is derived from an EMBL/GenBank/DDBJ whole genome shotgun (WGS) entry which is preliminary data.</text>
</comment>
<protein>
    <submittedName>
        <fullName evidence="1">AAA family ATPase</fullName>
    </submittedName>
</protein>
<sequence>MNYNDSHTYFERPAEIELIRQMARGPLKPKQEKQLNDWLSGPPDSKDAFIIKPAAQFLHTTRQQADSAMLFGDFWYEGELCILFADTNVGKSILAVQIGDALSRGTPLPRFAMKQQASTVLYFDFELNDAQFTKRYTSDLHGQHQFGPNFYRVVFNPDADGSRRFNSYHEYINNALENAIVSSGARVIIIDNITCLRSSTQSAATAVNLMQNLQTIKNKYGLSVLVLAHTPKRNPAKPVTRNDLQGSKMLINFADSAFAIGESQTKSSWRYLKQIKQRSGSQVYGADNVYLCEIIKPYNNLHFDFYGPGNETDHLSPYTEQQRKHQEVRILQLHQQGRSIRQIAADTGISLSSVFRLVKKLGSVGGYS</sequence>
<organism evidence="1 2">
    <name type="scientific">Mucilaginibacter panaciglaebae</name>
    <dbReference type="NCBI Taxonomy" id="502331"/>
    <lineage>
        <taxon>Bacteria</taxon>
        <taxon>Pseudomonadati</taxon>
        <taxon>Bacteroidota</taxon>
        <taxon>Sphingobacteriia</taxon>
        <taxon>Sphingobacteriales</taxon>
        <taxon>Sphingobacteriaceae</taxon>
        <taxon>Mucilaginibacter</taxon>
    </lineage>
</organism>
<proteinExistence type="predicted"/>
<evidence type="ECO:0000313" key="1">
    <source>
        <dbReference type="EMBL" id="GAA4089904.1"/>
    </source>
</evidence>
<dbReference type="Pfam" id="PF13481">
    <property type="entry name" value="AAA_25"/>
    <property type="match status" value="1"/>
</dbReference>
<reference evidence="2" key="1">
    <citation type="journal article" date="2019" name="Int. J. Syst. Evol. Microbiol.">
        <title>The Global Catalogue of Microorganisms (GCM) 10K type strain sequencing project: providing services to taxonomists for standard genome sequencing and annotation.</title>
        <authorList>
            <consortium name="The Broad Institute Genomics Platform"/>
            <consortium name="The Broad Institute Genome Sequencing Center for Infectious Disease"/>
            <person name="Wu L."/>
            <person name="Ma J."/>
        </authorList>
    </citation>
    <scope>NUCLEOTIDE SEQUENCE [LARGE SCALE GENOMIC DNA]</scope>
    <source>
        <strain evidence="2">JCM 17085</strain>
    </source>
</reference>
<dbReference type="Gene3D" id="3.40.50.300">
    <property type="entry name" value="P-loop containing nucleotide triphosphate hydrolases"/>
    <property type="match status" value="1"/>
</dbReference>